<reference evidence="1 2" key="1">
    <citation type="submission" date="2024-03" db="EMBL/GenBank/DDBJ databases">
        <title>Human intestinal bacterial collection.</title>
        <authorList>
            <person name="Pauvert C."/>
            <person name="Hitch T.C.A."/>
            <person name="Clavel T."/>
        </authorList>
    </citation>
    <scope>NUCLEOTIDE SEQUENCE [LARGE SCALE GENOMIC DNA]</scope>
    <source>
        <strain evidence="1 2">CLA-AP-H27</strain>
    </source>
</reference>
<dbReference type="EMBL" id="JBBMFJ010000007">
    <property type="protein sequence ID" value="MEQ2562519.1"/>
    <property type="molecule type" value="Genomic_DNA"/>
</dbReference>
<evidence type="ECO:0000313" key="2">
    <source>
        <dbReference type="Proteomes" id="UP001437460"/>
    </source>
</evidence>
<evidence type="ECO:0000313" key="1">
    <source>
        <dbReference type="EMBL" id="MEQ2562519.1"/>
    </source>
</evidence>
<proteinExistence type="predicted"/>
<organism evidence="1 2">
    <name type="scientific">Ventrimonas faecis</name>
    <dbReference type="NCBI Taxonomy" id="3133170"/>
    <lineage>
        <taxon>Bacteria</taxon>
        <taxon>Bacillati</taxon>
        <taxon>Bacillota</taxon>
        <taxon>Clostridia</taxon>
        <taxon>Lachnospirales</taxon>
        <taxon>Lachnospiraceae</taxon>
        <taxon>Ventrimonas</taxon>
    </lineage>
</organism>
<dbReference type="RefSeq" id="WP_349228813.1">
    <property type="nucleotide sequence ID" value="NZ_JBBMFJ010000007.1"/>
</dbReference>
<accession>A0ABV1HJN5</accession>
<keyword evidence="2" id="KW-1185">Reference proteome</keyword>
<dbReference type="Proteomes" id="UP001437460">
    <property type="component" value="Unassembled WGS sequence"/>
</dbReference>
<protein>
    <submittedName>
        <fullName evidence="1">Uncharacterized protein</fullName>
    </submittedName>
</protein>
<gene>
    <name evidence="1" type="ORF">WMO41_04995</name>
</gene>
<sequence length="51" mass="5712">MKFWKSKAMLLAVLGAVLLVMAVVWLCFYRGENRKDPDGTLVLSITREVAA</sequence>
<comment type="caution">
    <text evidence="1">The sequence shown here is derived from an EMBL/GenBank/DDBJ whole genome shotgun (WGS) entry which is preliminary data.</text>
</comment>
<name>A0ABV1HJN5_9FIRM</name>